<organism evidence="1 2">
    <name type="scientific">Russula earlei</name>
    <dbReference type="NCBI Taxonomy" id="71964"/>
    <lineage>
        <taxon>Eukaryota</taxon>
        <taxon>Fungi</taxon>
        <taxon>Dikarya</taxon>
        <taxon>Basidiomycota</taxon>
        <taxon>Agaricomycotina</taxon>
        <taxon>Agaricomycetes</taxon>
        <taxon>Russulales</taxon>
        <taxon>Russulaceae</taxon>
        <taxon>Russula</taxon>
    </lineage>
</organism>
<dbReference type="EMBL" id="JAGFNK010000011">
    <property type="protein sequence ID" value="KAI9512241.1"/>
    <property type="molecule type" value="Genomic_DNA"/>
</dbReference>
<keyword evidence="2" id="KW-1185">Reference proteome</keyword>
<proteinExistence type="predicted"/>
<gene>
    <name evidence="1" type="ORF">F5148DRAFT_57882</name>
</gene>
<dbReference type="Proteomes" id="UP001207468">
    <property type="component" value="Unassembled WGS sequence"/>
</dbReference>
<reference evidence="1" key="1">
    <citation type="submission" date="2021-03" db="EMBL/GenBank/DDBJ databases">
        <title>Evolutionary priming and transition to the ectomycorrhizal habit in an iconic lineage of mushroom-forming fungi: is preadaptation a requirement?</title>
        <authorList>
            <consortium name="DOE Joint Genome Institute"/>
            <person name="Looney B.P."/>
            <person name="Miyauchi S."/>
            <person name="Morin E."/>
            <person name="Drula E."/>
            <person name="Courty P.E."/>
            <person name="Chicoki N."/>
            <person name="Fauchery L."/>
            <person name="Kohler A."/>
            <person name="Kuo A."/>
            <person name="LaButti K."/>
            <person name="Pangilinan J."/>
            <person name="Lipzen A."/>
            <person name="Riley R."/>
            <person name="Andreopoulos W."/>
            <person name="He G."/>
            <person name="Johnson J."/>
            <person name="Barry K.W."/>
            <person name="Grigoriev I.V."/>
            <person name="Nagy L."/>
            <person name="Hibbett D."/>
            <person name="Henrissat B."/>
            <person name="Matheny P.B."/>
            <person name="Labbe J."/>
            <person name="Martin A.F."/>
        </authorList>
    </citation>
    <scope>NUCLEOTIDE SEQUENCE</scope>
    <source>
        <strain evidence="1">BPL698</strain>
    </source>
</reference>
<evidence type="ECO:0000313" key="1">
    <source>
        <dbReference type="EMBL" id="KAI9512241.1"/>
    </source>
</evidence>
<name>A0ACC0UKY9_9AGAM</name>
<protein>
    <submittedName>
        <fullName evidence="1">CrcB-like protein-domain-containing protein</fullName>
    </submittedName>
</protein>
<accession>A0ACC0UKY9</accession>
<evidence type="ECO:0000313" key="2">
    <source>
        <dbReference type="Proteomes" id="UP001207468"/>
    </source>
</evidence>
<sequence>MALAQLPIPTSLPETSSLNEKNDASMFPSTSRQSTLDDHDHPVIPSVGTPLARHQSTADARSLASIDRPPTGSDAIPRPPRSYHPFSPEVVILLMPASVFGILARLGLEALATYDGNSIFPLAYPQALGCFLMGVALPLRDTISRYYSPLYTAVTTGFCGSLTTFSGWQLDVFNSWINEGQFHRAGLRDAVDGVTKLFFTLSISLASLSFGAHIGKLLIPVIPKLRPPSRVMQHTVSIVSVLVYLATFPSYFRLSPSFRHQATAALLFSFPGTLTRYMLSICLNPRLKLLPIGTLVANEVGTSLLALFRVLQGLGDALSPDACSILQGLGDGYCGCLTTVSTFVAELSTLETGRRWFYAIVSIVMGQILVVLILGSTVWTGKASVQLSCMLVT</sequence>
<comment type="caution">
    <text evidence="1">The sequence shown here is derived from an EMBL/GenBank/DDBJ whole genome shotgun (WGS) entry which is preliminary data.</text>
</comment>